<protein>
    <recommendedName>
        <fullName evidence="2">Protein FAR1-RELATED SEQUENCE</fullName>
    </recommendedName>
</protein>
<evidence type="ECO:0000256" key="3">
    <source>
        <dbReference type="SAM" id="MobiDB-lite"/>
    </source>
</evidence>
<gene>
    <name evidence="5" type="ORF">C2845_PM05G18170</name>
</gene>
<feature type="domain" description="SWIM-type" evidence="4">
    <location>
        <begin position="166"/>
        <end position="202"/>
    </location>
</feature>
<dbReference type="InterPro" id="IPR031052">
    <property type="entry name" value="FHY3/FAR1"/>
</dbReference>
<dbReference type="GO" id="GO:0005634">
    <property type="term" value="C:nucleus"/>
    <property type="evidence" value="ECO:0007669"/>
    <property type="project" value="UniProtKB-SubCell"/>
</dbReference>
<comment type="function">
    <text evidence="2">Putative transcription activator involved in regulating light control of development.</text>
</comment>
<sequence length="422" mass="48150">MNHTVTPDEFEATWTAMLDKYGLQNNEHFQRLYMMRSSFVPTYYMHCFYPFLQSTQRSEGFNVVLKKYVNPNMLVLHFVKHYQKIQDKCLVAQDGQDFRTDDRDRTRWSRYPIEKHASVVYTKKLFYRFSKEFEKTAEYDVSPAGQFQFWLVPNNNYVYCYGKRKYLVTALEDEGSYYCECSKFDRDGMICCHIMEILTRLGVKAIPERYILKRWTQEAIPENDSANSNAHLPADFIARGMPLNNRKTLWFTNLSTTFATFAVDVCVSKETYSLMDNHIKLMCSELDEIKRRRRLSRQKVHANPEPSEVANMSIIVANDIAAGVNGVVAPAGEGHSGPSSEVGVATTGVLPAIQAGAMTNTVGNPPRSKVKGRKKEKRLKKGMNAEAKRKNKCSICKSTNHNAARCLEKVAEKLTKSGEAAA</sequence>
<dbReference type="EMBL" id="PQIB02000003">
    <property type="protein sequence ID" value="RLN27588.1"/>
    <property type="molecule type" value="Genomic_DNA"/>
</dbReference>
<keyword evidence="2" id="KW-0862">Zinc</keyword>
<evidence type="ECO:0000313" key="6">
    <source>
        <dbReference type="Proteomes" id="UP000275267"/>
    </source>
</evidence>
<comment type="similarity">
    <text evidence="2">Belongs to the FHY3/FAR1 family.</text>
</comment>
<keyword evidence="6" id="KW-1185">Reference proteome</keyword>
<comment type="caution">
    <text evidence="5">The sequence shown here is derived from an EMBL/GenBank/DDBJ whole genome shotgun (WGS) entry which is preliminary data.</text>
</comment>
<organism evidence="5 6">
    <name type="scientific">Panicum miliaceum</name>
    <name type="common">Proso millet</name>
    <name type="synonym">Broomcorn millet</name>
    <dbReference type="NCBI Taxonomy" id="4540"/>
    <lineage>
        <taxon>Eukaryota</taxon>
        <taxon>Viridiplantae</taxon>
        <taxon>Streptophyta</taxon>
        <taxon>Embryophyta</taxon>
        <taxon>Tracheophyta</taxon>
        <taxon>Spermatophyta</taxon>
        <taxon>Magnoliopsida</taxon>
        <taxon>Liliopsida</taxon>
        <taxon>Poales</taxon>
        <taxon>Poaceae</taxon>
        <taxon>PACMAD clade</taxon>
        <taxon>Panicoideae</taxon>
        <taxon>Panicodae</taxon>
        <taxon>Paniceae</taxon>
        <taxon>Panicinae</taxon>
        <taxon>Panicum</taxon>
        <taxon>Panicum sect. Panicum</taxon>
    </lineage>
</organism>
<feature type="region of interest" description="Disordered" evidence="3">
    <location>
        <begin position="362"/>
        <end position="390"/>
    </location>
</feature>
<evidence type="ECO:0000313" key="5">
    <source>
        <dbReference type="EMBL" id="RLN27588.1"/>
    </source>
</evidence>
<dbReference type="AlphaFoldDB" id="A0A3L6SVX6"/>
<dbReference type="InterPro" id="IPR007527">
    <property type="entry name" value="Znf_SWIM"/>
</dbReference>
<comment type="subcellular location">
    <subcellularLocation>
        <location evidence="2">Nucleus</location>
    </subcellularLocation>
</comment>
<dbReference type="GO" id="GO:0008270">
    <property type="term" value="F:zinc ion binding"/>
    <property type="evidence" value="ECO:0007669"/>
    <property type="project" value="UniProtKB-UniRule"/>
</dbReference>
<accession>A0A3L6SVX6</accession>
<dbReference type="PROSITE" id="PS50966">
    <property type="entry name" value="ZF_SWIM"/>
    <property type="match status" value="1"/>
</dbReference>
<dbReference type="GO" id="GO:0006355">
    <property type="term" value="P:regulation of DNA-templated transcription"/>
    <property type="evidence" value="ECO:0007669"/>
    <property type="project" value="UniProtKB-UniRule"/>
</dbReference>
<keyword evidence="2" id="KW-0479">Metal-binding</keyword>
<keyword evidence="1 2" id="KW-0863">Zinc-finger</keyword>
<proteinExistence type="inferred from homology"/>
<dbReference type="PANTHER" id="PTHR31669">
    <property type="entry name" value="PROTEIN FAR1-RELATED SEQUENCE 10-RELATED"/>
    <property type="match status" value="1"/>
</dbReference>
<evidence type="ECO:0000256" key="2">
    <source>
        <dbReference type="RuleBase" id="RU367018"/>
    </source>
</evidence>
<name>A0A3L6SVX6_PANMI</name>
<evidence type="ECO:0000256" key="1">
    <source>
        <dbReference type="PROSITE-ProRule" id="PRU00325"/>
    </source>
</evidence>
<reference evidence="6" key="1">
    <citation type="journal article" date="2019" name="Nat. Commun.">
        <title>The genome of broomcorn millet.</title>
        <authorList>
            <person name="Zou C."/>
            <person name="Miki D."/>
            <person name="Li D."/>
            <person name="Tang Q."/>
            <person name="Xiao L."/>
            <person name="Rajput S."/>
            <person name="Deng P."/>
            <person name="Jia W."/>
            <person name="Huang R."/>
            <person name="Zhang M."/>
            <person name="Sun Y."/>
            <person name="Hu J."/>
            <person name="Fu X."/>
            <person name="Schnable P.S."/>
            <person name="Li F."/>
            <person name="Zhang H."/>
            <person name="Feng B."/>
            <person name="Zhu X."/>
            <person name="Liu R."/>
            <person name="Schnable J.C."/>
            <person name="Zhu J.-K."/>
            <person name="Zhang H."/>
        </authorList>
    </citation>
    <scope>NUCLEOTIDE SEQUENCE [LARGE SCALE GENOMIC DNA]</scope>
</reference>
<dbReference type="OrthoDB" id="689460at2759"/>
<dbReference type="Proteomes" id="UP000275267">
    <property type="component" value="Unassembled WGS sequence"/>
</dbReference>
<keyword evidence="2" id="KW-0539">Nucleus</keyword>
<evidence type="ECO:0000259" key="4">
    <source>
        <dbReference type="PROSITE" id="PS50966"/>
    </source>
</evidence>
<feature type="compositionally biased region" description="Basic residues" evidence="3">
    <location>
        <begin position="368"/>
        <end position="381"/>
    </location>
</feature>
<dbReference type="PANTHER" id="PTHR31669:SF296">
    <property type="entry name" value="PROTEIN FAR1-RELATED SEQUENCE"/>
    <property type="match status" value="1"/>
</dbReference>
<dbReference type="STRING" id="4540.A0A3L6SVX6"/>